<dbReference type="Proteomes" id="UP000255317">
    <property type="component" value="Unassembled WGS sequence"/>
</dbReference>
<evidence type="ECO:0000313" key="5">
    <source>
        <dbReference type="EMBL" id="RDK88319.1"/>
    </source>
</evidence>
<gene>
    <name evidence="5" type="ORF">C8D94_101189</name>
</gene>
<proteinExistence type="predicted"/>
<keyword evidence="6" id="KW-1185">Reference proteome</keyword>
<keyword evidence="1 2" id="KW-0732">Signal</keyword>
<dbReference type="Gene3D" id="2.40.128.270">
    <property type="match status" value="1"/>
</dbReference>
<feature type="signal peptide" evidence="2">
    <location>
        <begin position="1"/>
        <end position="19"/>
    </location>
</feature>
<evidence type="ECO:0000256" key="2">
    <source>
        <dbReference type="SAM" id="SignalP"/>
    </source>
</evidence>
<dbReference type="RefSeq" id="WP_115122036.1">
    <property type="nucleotide sequence ID" value="NZ_QRAO01000001.1"/>
</dbReference>
<evidence type="ECO:0000313" key="6">
    <source>
        <dbReference type="Proteomes" id="UP000255317"/>
    </source>
</evidence>
<evidence type="ECO:0000259" key="3">
    <source>
        <dbReference type="Pfam" id="PF03724"/>
    </source>
</evidence>
<dbReference type="Pfam" id="PF03724">
    <property type="entry name" value="META"/>
    <property type="match status" value="1"/>
</dbReference>
<evidence type="ECO:0000259" key="4">
    <source>
        <dbReference type="Pfam" id="PF18962"/>
    </source>
</evidence>
<dbReference type="EMBL" id="QRAO01000001">
    <property type="protein sequence ID" value="RDK88319.1"/>
    <property type="molecule type" value="Genomic_DNA"/>
</dbReference>
<dbReference type="AlphaFoldDB" id="A0A370QJ11"/>
<dbReference type="InterPro" id="IPR026444">
    <property type="entry name" value="Secre_tail"/>
</dbReference>
<name>A0A370QJ11_9FLAO</name>
<feature type="domain" description="DUF306" evidence="3">
    <location>
        <begin position="48"/>
        <end position="111"/>
    </location>
</feature>
<dbReference type="OrthoDB" id="1433593at2"/>
<protein>
    <submittedName>
        <fullName evidence="5">Putative secreted protein (Por secretion system target)</fullName>
    </submittedName>
</protein>
<dbReference type="InterPro" id="IPR005184">
    <property type="entry name" value="DUF306_Meta_HslJ"/>
</dbReference>
<accession>A0A370QJ11</accession>
<comment type="caution">
    <text evidence="5">The sequence shown here is derived from an EMBL/GenBank/DDBJ whole genome shotgun (WGS) entry which is preliminary data.</text>
</comment>
<feature type="chain" id="PRO_5017001668" evidence="2">
    <location>
        <begin position="20"/>
        <end position="232"/>
    </location>
</feature>
<organism evidence="5 6">
    <name type="scientific">Marinirhabdus gelatinilytica</name>
    <dbReference type="NCBI Taxonomy" id="1703343"/>
    <lineage>
        <taxon>Bacteria</taxon>
        <taxon>Pseudomonadati</taxon>
        <taxon>Bacteroidota</taxon>
        <taxon>Flavobacteriia</taxon>
        <taxon>Flavobacteriales</taxon>
        <taxon>Flavobacteriaceae</taxon>
    </lineage>
</organism>
<sequence length="232" mass="26627">MKKLLHFVFATFFCSTLFSQSQGFWYLTHYLDSNGNVRPLTFVDPYITSTIEIDANTNFTGTAACNTFIGTVSYNPTTFNYTLTSFTHTNTICEHPSHLVFEDDYFSYFNNAIGDEISVIRLWDDNFEYVEIDFGNNKLYQYRDSPLEILNTEKFNSKIFKIVVNQNLKQLLIFSNAEDLIDSFVILNASGQTLIQETGRKSSIDVSTLTSGVYFLKVLSKENTLLKKFIIL</sequence>
<reference evidence="5 6" key="1">
    <citation type="submission" date="2018-07" db="EMBL/GenBank/DDBJ databases">
        <title>Genomic Encyclopedia of Type Strains, Phase IV (KMG-IV): sequencing the most valuable type-strain genomes for metagenomic binning, comparative biology and taxonomic classification.</title>
        <authorList>
            <person name="Goeker M."/>
        </authorList>
    </citation>
    <scope>NUCLEOTIDE SEQUENCE [LARGE SCALE GENOMIC DNA]</scope>
    <source>
        <strain evidence="5 6">DSM 101478</strain>
    </source>
</reference>
<feature type="domain" description="Secretion system C-terminal sorting" evidence="4">
    <location>
        <begin position="173"/>
        <end position="231"/>
    </location>
</feature>
<dbReference type="Pfam" id="PF18962">
    <property type="entry name" value="Por_Secre_tail"/>
    <property type="match status" value="1"/>
</dbReference>
<evidence type="ECO:0000256" key="1">
    <source>
        <dbReference type="ARBA" id="ARBA00022729"/>
    </source>
</evidence>
<dbReference type="NCBIfam" id="TIGR04183">
    <property type="entry name" value="Por_Secre_tail"/>
    <property type="match status" value="1"/>
</dbReference>
<dbReference type="InterPro" id="IPR038670">
    <property type="entry name" value="HslJ-like_sf"/>
</dbReference>